<organism evidence="1">
    <name type="scientific">marine sediment metagenome</name>
    <dbReference type="NCBI Taxonomy" id="412755"/>
    <lineage>
        <taxon>unclassified sequences</taxon>
        <taxon>metagenomes</taxon>
        <taxon>ecological metagenomes</taxon>
    </lineage>
</organism>
<feature type="non-terminal residue" evidence="1">
    <location>
        <position position="57"/>
    </location>
</feature>
<sequence length="57" mass="5805">MAKKFISVAVTVLVVSLVAGYVAVSLANPNAMGILGKTGSKGVDFVSPAKMKDTHAN</sequence>
<protein>
    <submittedName>
        <fullName evidence="1">Uncharacterized protein</fullName>
    </submittedName>
</protein>
<evidence type="ECO:0000313" key="1">
    <source>
        <dbReference type="EMBL" id="KKL61982.1"/>
    </source>
</evidence>
<gene>
    <name evidence="1" type="ORF">LCGC14_2189810</name>
</gene>
<proteinExistence type="predicted"/>
<name>A0A0F9GFQ9_9ZZZZ</name>
<dbReference type="EMBL" id="LAZR01028639">
    <property type="protein sequence ID" value="KKL61982.1"/>
    <property type="molecule type" value="Genomic_DNA"/>
</dbReference>
<reference evidence="1" key="1">
    <citation type="journal article" date="2015" name="Nature">
        <title>Complex archaea that bridge the gap between prokaryotes and eukaryotes.</title>
        <authorList>
            <person name="Spang A."/>
            <person name="Saw J.H."/>
            <person name="Jorgensen S.L."/>
            <person name="Zaremba-Niedzwiedzka K."/>
            <person name="Martijn J."/>
            <person name="Lind A.E."/>
            <person name="van Eijk R."/>
            <person name="Schleper C."/>
            <person name="Guy L."/>
            <person name="Ettema T.J."/>
        </authorList>
    </citation>
    <scope>NUCLEOTIDE SEQUENCE</scope>
</reference>
<dbReference type="AlphaFoldDB" id="A0A0F9GFQ9"/>
<accession>A0A0F9GFQ9</accession>
<comment type="caution">
    <text evidence="1">The sequence shown here is derived from an EMBL/GenBank/DDBJ whole genome shotgun (WGS) entry which is preliminary data.</text>
</comment>